<keyword evidence="6 14" id="KW-0347">Helicase</keyword>
<dbReference type="InterPro" id="IPR001650">
    <property type="entry name" value="Helicase_C-like"/>
</dbReference>
<comment type="similarity">
    <text evidence="1">Belongs to the SNF2/RAD54 helicase family.</text>
</comment>
<dbReference type="PANTHER" id="PTHR45626:SF17">
    <property type="entry name" value="HELICASE-LIKE TRANSCRIPTION FACTOR"/>
    <property type="match status" value="1"/>
</dbReference>
<dbReference type="InterPro" id="IPR018957">
    <property type="entry name" value="Znf_C3HC4_RING-type"/>
</dbReference>
<dbReference type="CDD" id="cd18793">
    <property type="entry name" value="SF2_C_SNF"/>
    <property type="match status" value="1"/>
</dbReference>
<dbReference type="EMBL" id="QGMJ01000778">
    <property type="protein sequence ID" value="TVY33570.1"/>
    <property type="molecule type" value="Genomic_DNA"/>
</dbReference>
<dbReference type="InterPro" id="IPR027417">
    <property type="entry name" value="P-loop_NTPase"/>
</dbReference>
<dbReference type="PROSITE" id="PS51194">
    <property type="entry name" value="HELICASE_CTER"/>
    <property type="match status" value="1"/>
</dbReference>
<dbReference type="SMART" id="SM00184">
    <property type="entry name" value="RING"/>
    <property type="match status" value="1"/>
</dbReference>
<dbReference type="InterPro" id="IPR013083">
    <property type="entry name" value="Znf_RING/FYVE/PHD"/>
</dbReference>
<feature type="compositionally biased region" description="Polar residues" evidence="10">
    <location>
        <begin position="51"/>
        <end position="62"/>
    </location>
</feature>
<proteinExistence type="inferred from homology"/>
<sequence>MSLPVDNFDFQKYIDSNQSPEEFVENSDRSHQAADHAMSGMNPTPPPPQHNHASTPSPTSQIPAEFRLQQHEPSTPTPEPKREDSEGLFLSEIQYAPSADGLEEVAGEEDFTPEPTRSGNLLHLRELASPINFGSIFADDQLEQTSGVNSRRNASIYSSAAPIDPTPDPAPSITIEDHNDRASPSPFSSEDENLGPQVEQLAIEDDDIVMINAEDAPIEVQSRWAQKQFSTVLEKPVKQESRDSATIRLPTPAANTLTIQQMQQMVAAQKVMIQGSFRKNNATKASMFGARKSVEAESSNRKRPSFVQIADEHENAKVAMGDADETDLSWMDEEDTGRDEEYEDLVTIRDALQMRQKNGKITQDEKLELYNLKRRIESKDRVKRAVARALDQGDEGEDEDSLFVPEEREEVVGRHIRERPTKSTLQSRDDPEDAYLRQMLHETLNSSNDLDDSGNPKPTKGKPRKKATGKRPANAREFRAQEDAKREQDRAKAQKGKRAPAAKNGGKKVAAVPKPKGKAKPARNVNAANRRNVTTRSESLLRPAKGFNHSSGQDPTGQIILEDLILNDPINDRINNPAFDVDPEVAIEGQQRKASQFQKLFANIPSGGNKFTIKDDKKKLQEASKSFGYAKVRAVNGKWLIKGMTSPLYHHQLLGAQWMISRELSAEPPHGGLLADSMGLGKTVQTLACMVGNPPGLLDLKRNTKATLIVVPAAVLDQWMDEIEFHTEPGLFKKVMKYKTSSRISVAILQDMDIVVTTYNEVMRQFPFPDKKERLIIEEIGWRKWWIEAIQHVGDLHKVSWYRIVLDEAHAIKNNATRTSLACQNLKSVYRWCLTGTPLLNRLEELFPYLRFLKAHYSIDLQTFQKYFCDPKSGDSQNRIATLLSYTMMRRTMKTTIMNRPIITLPKPHPVVLYINFSPEEQIIYRITENRFRSNLNRYFEVGEVRRNYSIFMTLEDVNELRDKFEKLGARGVKPFYEQTKVWVLESEEIRANAAANGEELGPLLPFGRGNYGKKFDMQKAFSGLSESELHQRVNCGFCGDVPEAPMETDCGHLFCRDCLEVYMHEVAAGGDDEFTTCPSCNQIFTEAKPREIASEDDDDDGQGNYGGRKGKKRVLPPNSKGRDALNFEPAVESIWLYKSDVDPEFPLTPSAKTTALKATLLKGFEEAPLDKVVIYVQFRLLACIIGRMCASEGWGFLYLSGDCSLEHRTKATRMFRDDPNIKILVSGLKCGGVGLNFPWANRCISLDLWWNHAVEQQAFGRIFRIGQSKETHMTRIVVKNSVDMRLLTMQLHKLQDLEKAIAEGDLSKGLSLRELANLFWVLASGGSGGGASE</sequence>
<evidence type="ECO:0000256" key="9">
    <source>
        <dbReference type="PROSITE-ProRule" id="PRU00175"/>
    </source>
</evidence>
<evidence type="ECO:0000256" key="6">
    <source>
        <dbReference type="ARBA" id="ARBA00022806"/>
    </source>
</evidence>
<dbReference type="Gene3D" id="3.30.40.10">
    <property type="entry name" value="Zinc/RING finger domain, C3HC4 (zinc finger)"/>
    <property type="match status" value="1"/>
</dbReference>
<dbReference type="InterPro" id="IPR017907">
    <property type="entry name" value="Znf_RING_CS"/>
</dbReference>
<organism evidence="14 15">
    <name type="scientific">Lachnellula subtilissima</name>
    <dbReference type="NCBI Taxonomy" id="602034"/>
    <lineage>
        <taxon>Eukaryota</taxon>
        <taxon>Fungi</taxon>
        <taxon>Dikarya</taxon>
        <taxon>Ascomycota</taxon>
        <taxon>Pezizomycotina</taxon>
        <taxon>Leotiomycetes</taxon>
        <taxon>Helotiales</taxon>
        <taxon>Lachnaceae</taxon>
        <taxon>Lachnellula</taxon>
    </lineage>
</organism>
<keyword evidence="3" id="KW-0547">Nucleotide-binding</keyword>
<name>A0A8H8RE10_9HELO</name>
<dbReference type="Proteomes" id="UP000462212">
    <property type="component" value="Unassembled WGS sequence"/>
</dbReference>
<dbReference type="GO" id="GO:0008094">
    <property type="term" value="F:ATP-dependent activity, acting on DNA"/>
    <property type="evidence" value="ECO:0007669"/>
    <property type="project" value="TreeGrafter"/>
</dbReference>
<feature type="compositionally biased region" description="Basic residues" evidence="10">
    <location>
        <begin position="459"/>
        <end position="469"/>
    </location>
</feature>
<dbReference type="PROSITE" id="PS00518">
    <property type="entry name" value="ZF_RING_1"/>
    <property type="match status" value="1"/>
</dbReference>
<dbReference type="OrthoDB" id="448448at2759"/>
<evidence type="ECO:0000256" key="4">
    <source>
        <dbReference type="ARBA" id="ARBA00022771"/>
    </source>
</evidence>
<evidence type="ECO:0000313" key="14">
    <source>
        <dbReference type="EMBL" id="TVY33570.1"/>
    </source>
</evidence>
<evidence type="ECO:0000256" key="7">
    <source>
        <dbReference type="ARBA" id="ARBA00022833"/>
    </source>
</evidence>
<dbReference type="GO" id="GO:0005524">
    <property type="term" value="F:ATP binding"/>
    <property type="evidence" value="ECO:0007669"/>
    <property type="project" value="UniProtKB-KW"/>
</dbReference>
<dbReference type="SMART" id="SM00487">
    <property type="entry name" value="DEXDc"/>
    <property type="match status" value="1"/>
</dbReference>
<dbReference type="PROSITE" id="PS51192">
    <property type="entry name" value="HELICASE_ATP_BIND_1"/>
    <property type="match status" value="1"/>
</dbReference>
<feature type="non-terminal residue" evidence="14">
    <location>
        <position position="1"/>
    </location>
</feature>
<dbReference type="CDD" id="cd18008">
    <property type="entry name" value="DEXDc_SHPRH-like"/>
    <property type="match status" value="1"/>
</dbReference>
<evidence type="ECO:0000259" key="12">
    <source>
        <dbReference type="PROSITE" id="PS51192"/>
    </source>
</evidence>
<dbReference type="PROSITE" id="PS50089">
    <property type="entry name" value="ZF_RING_2"/>
    <property type="match status" value="1"/>
</dbReference>
<protein>
    <submittedName>
        <fullName evidence="14">Putative ATP-dependent helicase</fullName>
    </submittedName>
</protein>
<keyword evidence="7" id="KW-0862">Zinc</keyword>
<keyword evidence="4 9" id="KW-0863">Zinc-finger</keyword>
<keyword evidence="5" id="KW-0378">Hydrolase</keyword>
<dbReference type="SMART" id="SM00490">
    <property type="entry name" value="HELICc"/>
    <property type="match status" value="1"/>
</dbReference>
<feature type="domain" description="Helicase C-terminal" evidence="13">
    <location>
        <begin position="1156"/>
        <end position="1317"/>
    </location>
</feature>
<dbReference type="SUPFAM" id="SSF52540">
    <property type="entry name" value="P-loop containing nucleoside triphosphate hydrolases"/>
    <property type="match status" value="2"/>
</dbReference>
<dbReference type="Gene3D" id="3.40.50.10810">
    <property type="entry name" value="Tandem AAA-ATPase domain"/>
    <property type="match status" value="1"/>
</dbReference>
<accession>A0A8H8RE10</accession>
<evidence type="ECO:0000256" key="3">
    <source>
        <dbReference type="ARBA" id="ARBA00022741"/>
    </source>
</evidence>
<evidence type="ECO:0000256" key="1">
    <source>
        <dbReference type="ARBA" id="ARBA00007025"/>
    </source>
</evidence>
<dbReference type="PANTHER" id="PTHR45626">
    <property type="entry name" value="TRANSCRIPTION TERMINATION FACTOR 2-RELATED"/>
    <property type="match status" value="1"/>
</dbReference>
<feature type="compositionally biased region" description="Low complexity" evidence="10">
    <location>
        <begin position="501"/>
        <end position="514"/>
    </location>
</feature>
<feature type="region of interest" description="Disordered" evidence="10">
    <location>
        <begin position="1"/>
        <end position="119"/>
    </location>
</feature>
<evidence type="ECO:0000313" key="15">
    <source>
        <dbReference type="Proteomes" id="UP000462212"/>
    </source>
</evidence>
<feature type="region of interest" description="Disordered" evidence="10">
    <location>
        <begin position="380"/>
        <end position="524"/>
    </location>
</feature>
<dbReference type="GO" id="GO:0016787">
    <property type="term" value="F:hydrolase activity"/>
    <property type="evidence" value="ECO:0007669"/>
    <property type="project" value="UniProtKB-KW"/>
</dbReference>
<evidence type="ECO:0000256" key="5">
    <source>
        <dbReference type="ARBA" id="ARBA00022801"/>
    </source>
</evidence>
<dbReference type="Pfam" id="PF00271">
    <property type="entry name" value="Helicase_C"/>
    <property type="match status" value="1"/>
</dbReference>
<gene>
    <name evidence="14" type="ORF">LSUB1_G007225</name>
</gene>
<dbReference type="Pfam" id="PF00097">
    <property type="entry name" value="zf-C3HC4"/>
    <property type="match status" value="1"/>
</dbReference>
<feature type="domain" description="Helicase ATP-binding" evidence="12">
    <location>
        <begin position="663"/>
        <end position="856"/>
    </location>
</feature>
<dbReference type="GO" id="GO:0006281">
    <property type="term" value="P:DNA repair"/>
    <property type="evidence" value="ECO:0007669"/>
    <property type="project" value="TreeGrafter"/>
</dbReference>
<dbReference type="InterPro" id="IPR000330">
    <property type="entry name" value="SNF2_N"/>
</dbReference>
<dbReference type="InterPro" id="IPR050628">
    <property type="entry name" value="SNF2_RAD54_helicase_TF"/>
</dbReference>
<reference evidence="14 15" key="1">
    <citation type="submission" date="2018-05" db="EMBL/GenBank/DDBJ databases">
        <title>Genome sequencing and assembly of the regulated plant pathogen Lachnellula willkommii and related sister species for the development of diagnostic species identification markers.</title>
        <authorList>
            <person name="Giroux E."/>
            <person name="Bilodeau G."/>
        </authorList>
    </citation>
    <scope>NUCLEOTIDE SEQUENCE [LARGE SCALE GENOMIC DNA]</scope>
    <source>
        <strain evidence="14 15">CBS 197.66</strain>
    </source>
</reference>
<evidence type="ECO:0000259" key="13">
    <source>
        <dbReference type="PROSITE" id="PS51194"/>
    </source>
</evidence>
<feature type="compositionally biased region" description="Basic and acidic residues" evidence="10">
    <location>
        <begin position="474"/>
        <end position="492"/>
    </location>
</feature>
<feature type="region of interest" description="Disordered" evidence="10">
    <location>
        <begin position="157"/>
        <end position="195"/>
    </location>
</feature>
<dbReference type="SUPFAM" id="SSF57850">
    <property type="entry name" value="RING/U-box"/>
    <property type="match status" value="1"/>
</dbReference>
<evidence type="ECO:0000256" key="2">
    <source>
        <dbReference type="ARBA" id="ARBA00022723"/>
    </source>
</evidence>
<evidence type="ECO:0000259" key="11">
    <source>
        <dbReference type="PROSITE" id="PS50089"/>
    </source>
</evidence>
<feature type="region of interest" description="Disordered" evidence="10">
    <location>
        <begin position="1089"/>
        <end position="1122"/>
    </location>
</feature>
<keyword evidence="8" id="KW-0067">ATP-binding</keyword>
<dbReference type="InterPro" id="IPR038718">
    <property type="entry name" value="SNF2-like_sf"/>
</dbReference>
<feature type="compositionally biased region" description="Basic and acidic residues" evidence="10">
    <location>
        <begin position="410"/>
        <end position="421"/>
    </location>
</feature>
<feature type="compositionally biased region" description="Acidic residues" evidence="10">
    <location>
        <begin position="101"/>
        <end position="112"/>
    </location>
</feature>
<keyword evidence="15" id="KW-1185">Reference proteome</keyword>
<dbReference type="GO" id="GO:0005634">
    <property type="term" value="C:nucleus"/>
    <property type="evidence" value="ECO:0007669"/>
    <property type="project" value="TreeGrafter"/>
</dbReference>
<dbReference type="InterPro" id="IPR049730">
    <property type="entry name" value="SNF2/RAD54-like_C"/>
</dbReference>
<dbReference type="GO" id="GO:0008270">
    <property type="term" value="F:zinc ion binding"/>
    <property type="evidence" value="ECO:0007669"/>
    <property type="project" value="UniProtKB-KW"/>
</dbReference>
<keyword evidence="2" id="KW-0479">Metal-binding</keyword>
<dbReference type="InterPro" id="IPR014001">
    <property type="entry name" value="Helicase_ATP-bd"/>
</dbReference>
<comment type="caution">
    <text evidence="14">The sequence shown here is derived from an EMBL/GenBank/DDBJ whole genome shotgun (WGS) entry which is preliminary data.</text>
</comment>
<feature type="domain" description="RING-type" evidence="11">
    <location>
        <begin position="1036"/>
        <end position="1082"/>
    </location>
</feature>
<dbReference type="Gene3D" id="3.40.50.300">
    <property type="entry name" value="P-loop containing nucleotide triphosphate hydrolases"/>
    <property type="match status" value="1"/>
</dbReference>
<evidence type="ECO:0000256" key="8">
    <source>
        <dbReference type="ARBA" id="ARBA00022840"/>
    </source>
</evidence>
<dbReference type="Pfam" id="PF00176">
    <property type="entry name" value="SNF2-rel_dom"/>
    <property type="match status" value="1"/>
</dbReference>
<dbReference type="GO" id="GO:0004386">
    <property type="term" value="F:helicase activity"/>
    <property type="evidence" value="ECO:0007669"/>
    <property type="project" value="UniProtKB-KW"/>
</dbReference>
<dbReference type="InterPro" id="IPR001841">
    <property type="entry name" value="Znf_RING"/>
</dbReference>
<feature type="compositionally biased region" description="Acidic residues" evidence="10">
    <location>
        <begin position="392"/>
        <end position="401"/>
    </location>
</feature>
<evidence type="ECO:0000256" key="10">
    <source>
        <dbReference type="SAM" id="MobiDB-lite"/>
    </source>
</evidence>